<organism evidence="1 2">
    <name type="scientific">Ficus carica</name>
    <name type="common">Common fig</name>
    <dbReference type="NCBI Taxonomy" id="3494"/>
    <lineage>
        <taxon>Eukaryota</taxon>
        <taxon>Viridiplantae</taxon>
        <taxon>Streptophyta</taxon>
        <taxon>Embryophyta</taxon>
        <taxon>Tracheophyta</taxon>
        <taxon>Spermatophyta</taxon>
        <taxon>Magnoliopsida</taxon>
        <taxon>eudicotyledons</taxon>
        <taxon>Gunneridae</taxon>
        <taxon>Pentapetalae</taxon>
        <taxon>rosids</taxon>
        <taxon>fabids</taxon>
        <taxon>Rosales</taxon>
        <taxon>Moraceae</taxon>
        <taxon>Ficeae</taxon>
        <taxon>Ficus</taxon>
    </lineage>
</organism>
<sequence>MLTQVKNIKRKIRSIASQIDLRVRLTLQYLAERSTAQIDPRTILRLKRHQRVRDFLCEIPVVKNPCPHRESHLHHEIPALRTCCSGSRRERSQRRLIWSSPTTIDELTLATAPAKPLVFSDKYNCRE</sequence>
<dbReference type="AlphaFoldDB" id="A0AA88JBF4"/>
<reference evidence="1" key="1">
    <citation type="submission" date="2023-07" db="EMBL/GenBank/DDBJ databases">
        <title>draft genome sequence of fig (Ficus carica).</title>
        <authorList>
            <person name="Takahashi T."/>
            <person name="Nishimura K."/>
        </authorList>
    </citation>
    <scope>NUCLEOTIDE SEQUENCE</scope>
</reference>
<dbReference type="EMBL" id="BTGU01000525">
    <property type="protein sequence ID" value="GMN67954.1"/>
    <property type="molecule type" value="Genomic_DNA"/>
</dbReference>
<dbReference type="Proteomes" id="UP001187192">
    <property type="component" value="Unassembled WGS sequence"/>
</dbReference>
<evidence type="ECO:0000313" key="2">
    <source>
        <dbReference type="Proteomes" id="UP001187192"/>
    </source>
</evidence>
<gene>
    <name evidence="1" type="ORF">TIFTF001_037015</name>
</gene>
<protein>
    <submittedName>
        <fullName evidence="1">Uncharacterized protein</fullName>
    </submittedName>
</protein>
<dbReference type="Gramene" id="FCD_00038173-RA">
    <property type="protein sequence ID" value="FCD_00038173-RA:cds"/>
    <property type="gene ID" value="FCD_00038173"/>
</dbReference>
<comment type="caution">
    <text evidence="1">The sequence shown here is derived from an EMBL/GenBank/DDBJ whole genome shotgun (WGS) entry which is preliminary data.</text>
</comment>
<evidence type="ECO:0000313" key="1">
    <source>
        <dbReference type="EMBL" id="GMN67954.1"/>
    </source>
</evidence>
<proteinExistence type="predicted"/>
<accession>A0AA88JBF4</accession>
<name>A0AA88JBF4_FICCA</name>
<keyword evidence="2" id="KW-1185">Reference proteome</keyword>